<gene>
    <name evidence="7" type="ORF">CR164_02445</name>
</gene>
<dbReference type="Gene3D" id="3.30.470.20">
    <property type="entry name" value="ATP-grasp fold, B domain"/>
    <property type="match status" value="1"/>
</dbReference>
<organism evidence="7 8">
    <name type="scientific">Prosthecochloris marina</name>
    <dbReference type="NCBI Taxonomy" id="2017681"/>
    <lineage>
        <taxon>Bacteria</taxon>
        <taxon>Pseudomonadati</taxon>
        <taxon>Chlorobiota</taxon>
        <taxon>Chlorobiia</taxon>
        <taxon>Chlorobiales</taxon>
        <taxon>Chlorobiaceae</taxon>
        <taxon>Prosthecochloris</taxon>
    </lineage>
</organism>
<evidence type="ECO:0000256" key="5">
    <source>
        <dbReference type="PROSITE-ProRule" id="PRU00409"/>
    </source>
</evidence>
<dbReference type="InterPro" id="IPR011761">
    <property type="entry name" value="ATP-grasp"/>
</dbReference>
<evidence type="ECO:0000259" key="6">
    <source>
        <dbReference type="PROSITE" id="PS50975"/>
    </source>
</evidence>
<dbReference type="InterPro" id="IPR045851">
    <property type="entry name" value="AMP-bd_C_sf"/>
</dbReference>
<dbReference type="Proteomes" id="UP000246278">
    <property type="component" value="Unassembled WGS sequence"/>
</dbReference>
<reference evidence="8" key="1">
    <citation type="submission" date="2017-10" db="EMBL/GenBank/DDBJ databases">
        <authorList>
            <person name="Gaisin V.A."/>
            <person name="Rysina M.S."/>
            <person name="Grouzdev D.S."/>
        </authorList>
    </citation>
    <scope>NUCLEOTIDE SEQUENCE [LARGE SCALE GENOMIC DNA]</scope>
    <source>
        <strain evidence="8">V1</strain>
    </source>
</reference>
<dbReference type="InterPro" id="IPR005479">
    <property type="entry name" value="CPAse_ATP-bd"/>
</dbReference>
<name>A0A317TAG9_9CHLB</name>
<dbReference type="Gene3D" id="3.30.300.30">
    <property type="match status" value="1"/>
</dbReference>
<evidence type="ECO:0000256" key="1">
    <source>
        <dbReference type="ARBA" id="ARBA00006432"/>
    </source>
</evidence>
<evidence type="ECO:0000256" key="2">
    <source>
        <dbReference type="ARBA" id="ARBA00022598"/>
    </source>
</evidence>
<comment type="similarity">
    <text evidence="1">Belongs to the ATP-dependent AMP-binding enzyme family.</text>
</comment>
<dbReference type="AlphaFoldDB" id="A0A317TAG9"/>
<evidence type="ECO:0000256" key="4">
    <source>
        <dbReference type="ARBA" id="ARBA00023098"/>
    </source>
</evidence>
<dbReference type="EMBL" id="PDNZ01000002">
    <property type="protein sequence ID" value="PWW82631.1"/>
    <property type="molecule type" value="Genomic_DNA"/>
</dbReference>
<feature type="domain" description="ATP-grasp" evidence="6">
    <location>
        <begin position="351"/>
        <end position="553"/>
    </location>
</feature>
<dbReference type="PROSITE" id="PS50975">
    <property type="entry name" value="ATP_GRASP"/>
    <property type="match status" value="1"/>
</dbReference>
<dbReference type="SUPFAM" id="SSF56801">
    <property type="entry name" value="Acetyl-CoA synthetase-like"/>
    <property type="match status" value="1"/>
</dbReference>
<keyword evidence="5" id="KW-0547">Nucleotide-binding</keyword>
<dbReference type="GO" id="GO:0005524">
    <property type="term" value="F:ATP binding"/>
    <property type="evidence" value="ECO:0007669"/>
    <property type="project" value="UniProtKB-UniRule"/>
</dbReference>
<keyword evidence="2" id="KW-0436">Ligase</keyword>
<evidence type="ECO:0000256" key="3">
    <source>
        <dbReference type="ARBA" id="ARBA00022832"/>
    </source>
</evidence>
<accession>A0A317TAG9</accession>
<dbReference type="InterPro" id="IPR013815">
    <property type="entry name" value="ATP_grasp_subdomain_1"/>
</dbReference>
<sequence>MHQGVGFEKTDDLIIMNGMSIYSQEIEQTLGSHPGVHDAVAVALKHEIYQDILVCAVVLEKNSEATADDLLAFARARLGASTLYRVVILDDIPRNERGKPVLAELNKILLAFLGRSTTLGRKEAVRPHTVSLPAGGRQLRVKIHFSFTMPEDPDMVALDRWINGVLDNDLKTDCVDSFPGDRSVPASVRQWLWCCLQLCRLLLQVGRVPFFDPPVIIACSPKSLDSKKWSAVAELALIDDFPKDMYDAALQSSFSLAAWAMMHEPAGKNLEYFFKMVQERVVKPLSKVLPVGKSTYPVLKEVHQNGIPFQHLGGGVFQLGWGANARRMDRSTTEKDSAMGAKLSHRKVLATRLLGSAGLPAAVHSVVKTYENALEAARQIGWPVVIKPADRDRGEGVSVDVSDERALKSAFKHALKVSQVRQVIVEQQIPGVCHRLFVANGKLLYAVKRYPMSVTGDGKKSVEELVAYEYERQQRKPPWRRTEIQPLDQRALDTIKAAGFSVLSVPEEGVLVPLRPIESTQWGGVDEEVTDFVHPENLATALDAAKLFSLHVAGIDIISTDISIPWYENGAIINEVNYAPLFGGGEISKRHIPVFLREFMAGDGRIPVNVLVGGEGALQASFRLWKALLSKEVRAFLTNERQTFDSSGKPVHMPFISLYQRIRALTLSSKVEAMVIAVQTDEFLYSGLPLEYVDSITFCDAQLASFREQNKLLSAENLDAMNLLLAGWKKV</sequence>
<protein>
    <recommendedName>
        <fullName evidence="6">ATP-grasp domain-containing protein</fullName>
    </recommendedName>
</protein>
<evidence type="ECO:0000313" key="7">
    <source>
        <dbReference type="EMBL" id="PWW82631.1"/>
    </source>
</evidence>
<evidence type="ECO:0000313" key="8">
    <source>
        <dbReference type="Proteomes" id="UP000246278"/>
    </source>
</evidence>
<dbReference type="SUPFAM" id="SSF56059">
    <property type="entry name" value="Glutathione synthetase ATP-binding domain-like"/>
    <property type="match status" value="1"/>
</dbReference>
<keyword evidence="4" id="KW-0443">Lipid metabolism</keyword>
<dbReference type="Pfam" id="PF02786">
    <property type="entry name" value="CPSase_L_D2"/>
    <property type="match status" value="1"/>
</dbReference>
<proteinExistence type="inferred from homology"/>
<keyword evidence="5" id="KW-0067">ATP-binding</keyword>
<dbReference type="GO" id="GO:0046872">
    <property type="term" value="F:metal ion binding"/>
    <property type="evidence" value="ECO:0007669"/>
    <property type="project" value="InterPro"/>
</dbReference>
<comment type="caution">
    <text evidence="7">The sequence shown here is derived from an EMBL/GenBank/DDBJ whole genome shotgun (WGS) entry which is preliminary data.</text>
</comment>
<dbReference type="PANTHER" id="PTHR43859:SF4">
    <property type="entry name" value="BUTANOATE--COA LIGASE AAE1-RELATED"/>
    <property type="match status" value="1"/>
</dbReference>
<dbReference type="Gene3D" id="3.30.1490.20">
    <property type="entry name" value="ATP-grasp fold, A domain"/>
    <property type="match status" value="1"/>
</dbReference>
<keyword evidence="3" id="KW-0276">Fatty acid metabolism</keyword>
<dbReference type="InterPro" id="IPR025110">
    <property type="entry name" value="AMP-bd_C"/>
</dbReference>
<dbReference type="Pfam" id="PF13193">
    <property type="entry name" value="AMP-binding_C"/>
    <property type="match status" value="1"/>
</dbReference>
<dbReference type="PANTHER" id="PTHR43859">
    <property type="entry name" value="ACYL-ACTIVATING ENZYME"/>
    <property type="match status" value="1"/>
</dbReference>
<keyword evidence="8" id="KW-1185">Reference proteome</keyword>
<dbReference type="GO" id="GO:0016874">
    <property type="term" value="F:ligase activity"/>
    <property type="evidence" value="ECO:0007669"/>
    <property type="project" value="UniProtKB-KW"/>
</dbReference>
<dbReference type="GO" id="GO:0006631">
    <property type="term" value="P:fatty acid metabolic process"/>
    <property type="evidence" value="ECO:0007669"/>
    <property type="project" value="UniProtKB-KW"/>
</dbReference>